<dbReference type="FunFam" id="3.20.20.30:FF:000002">
    <property type="entry name" value="LLM class flavin-dependent oxidoreductase"/>
    <property type="match status" value="1"/>
</dbReference>
<dbReference type="AlphaFoldDB" id="A0A0R2SBT4"/>
<evidence type="ECO:0000313" key="4">
    <source>
        <dbReference type="EMBL" id="KRO72325.1"/>
    </source>
</evidence>
<evidence type="ECO:0000313" key="5">
    <source>
        <dbReference type="Proteomes" id="UP000051934"/>
    </source>
</evidence>
<dbReference type="PANTHER" id="PTHR30137">
    <property type="entry name" value="LUCIFERASE-LIKE MONOOXYGENASE"/>
    <property type="match status" value="1"/>
</dbReference>
<dbReference type="Pfam" id="PF00296">
    <property type="entry name" value="Bac_luciferase"/>
    <property type="match status" value="1"/>
</dbReference>
<dbReference type="SUPFAM" id="SSF51679">
    <property type="entry name" value="Bacterial luciferase-like"/>
    <property type="match status" value="1"/>
</dbReference>
<sequence>MTLTLSVLDQSPVRSGSTPFAALQETIELAGHVDNLGYHRYWVSEHHASGALAGCSPEVLLGRLGAETTQIRLGSGGVMLPHYSPYKVAENFKLLQTLYPNRIDLGVGRAPGTDPFTAAAIRYGSRVGPEHFPNMIADLQALLNDTDPPTPGMENARAFPKTEVPPEMWMLGSSDDSATLAGLAGLPYNFAYFINPNISPDIFDIYRARFKPGPNLDKPHTCLSLFAVCADTEEEAKRLASSRDLWYIRLLRGNPGPFPTPEEARDYPYAASELALIRSNQEKRAVGTPAQVKAKLESLSKEFGVDEIMLVTIVHDHRARLRSYELLAKEVGLSSEQKVAA</sequence>
<evidence type="ECO:0000256" key="1">
    <source>
        <dbReference type="ARBA" id="ARBA00007789"/>
    </source>
</evidence>
<dbReference type="GO" id="GO:0016705">
    <property type="term" value="F:oxidoreductase activity, acting on paired donors, with incorporation or reduction of molecular oxygen"/>
    <property type="evidence" value="ECO:0007669"/>
    <property type="project" value="InterPro"/>
</dbReference>
<dbReference type="Proteomes" id="UP000051934">
    <property type="component" value="Unassembled WGS sequence"/>
</dbReference>
<evidence type="ECO:0000259" key="3">
    <source>
        <dbReference type="Pfam" id="PF00296"/>
    </source>
</evidence>
<comment type="similarity">
    <text evidence="1">To bacterial alkanal monooxygenase alpha and beta chains.</text>
</comment>
<feature type="domain" description="Luciferase-like" evidence="3">
    <location>
        <begin position="7"/>
        <end position="306"/>
    </location>
</feature>
<accession>A0A0R2SBT4</accession>
<reference evidence="4 5" key="1">
    <citation type="submission" date="2015-10" db="EMBL/GenBank/DDBJ databases">
        <title>Metagenome-Assembled Genomes uncover a global brackish microbiome.</title>
        <authorList>
            <person name="Hugerth L.W."/>
            <person name="Larsson J."/>
            <person name="Alneberg J."/>
            <person name="Lindh M.V."/>
            <person name="Legrand C."/>
            <person name="Pinhassi J."/>
            <person name="Andersson A.F."/>
        </authorList>
    </citation>
    <scope>NUCLEOTIDE SEQUENCE [LARGE SCALE GENOMIC DNA]</scope>
    <source>
        <strain evidence="4">BACL4 MAG-120507-bin80</strain>
    </source>
</reference>
<organism evidence="4 5">
    <name type="scientific">OM182 bacterium BACL3 MAG-120507-bin80</name>
    <dbReference type="NCBI Taxonomy" id="1655577"/>
    <lineage>
        <taxon>Bacteria</taxon>
        <taxon>Pseudomonadati</taxon>
        <taxon>Pseudomonadota</taxon>
        <taxon>Gammaproteobacteria</taxon>
        <taxon>OMG group</taxon>
        <taxon>OM182 clade</taxon>
    </lineage>
</organism>
<gene>
    <name evidence="4" type="ORF">ABR69_07150</name>
</gene>
<protein>
    <recommendedName>
        <fullName evidence="2">Luciferase-like monooxygenase</fullName>
    </recommendedName>
</protein>
<dbReference type="CDD" id="cd00347">
    <property type="entry name" value="Flavin_utilizing_monoxygenases"/>
    <property type="match status" value="1"/>
</dbReference>
<dbReference type="InterPro" id="IPR050766">
    <property type="entry name" value="Bact_Lucif_Oxidored"/>
</dbReference>
<proteinExistence type="predicted"/>
<dbReference type="GO" id="GO:0005829">
    <property type="term" value="C:cytosol"/>
    <property type="evidence" value="ECO:0007669"/>
    <property type="project" value="TreeGrafter"/>
</dbReference>
<dbReference type="InterPro" id="IPR036661">
    <property type="entry name" value="Luciferase-like_sf"/>
</dbReference>
<comment type="caution">
    <text evidence="4">The sequence shown here is derived from an EMBL/GenBank/DDBJ whole genome shotgun (WGS) entry which is preliminary data.</text>
</comment>
<dbReference type="Gene3D" id="3.20.20.30">
    <property type="entry name" value="Luciferase-like domain"/>
    <property type="match status" value="1"/>
</dbReference>
<dbReference type="InterPro" id="IPR019949">
    <property type="entry name" value="CmoO-like"/>
</dbReference>
<dbReference type="EMBL" id="LIBB01000078">
    <property type="protein sequence ID" value="KRO72325.1"/>
    <property type="molecule type" value="Genomic_DNA"/>
</dbReference>
<dbReference type="NCBIfam" id="TIGR03558">
    <property type="entry name" value="oxido_grp_1"/>
    <property type="match status" value="1"/>
</dbReference>
<name>A0A0R2SBT4_9GAMM</name>
<evidence type="ECO:0000256" key="2">
    <source>
        <dbReference type="ARBA" id="ARBA00074555"/>
    </source>
</evidence>
<dbReference type="InterPro" id="IPR011251">
    <property type="entry name" value="Luciferase-like_dom"/>
</dbReference>
<dbReference type="PANTHER" id="PTHR30137:SF20">
    <property type="entry name" value="N-ACETYL-S-ALKYLCYSTEINE MONOOXYGENASE"/>
    <property type="match status" value="1"/>
</dbReference>